<feature type="region of interest" description="Disordered" evidence="7">
    <location>
        <begin position="1641"/>
        <end position="1690"/>
    </location>
</feature>
<dbReference type="Gene3D" id="1.10.10.60">
    <property type="entry name" value="Homeodomain-like"/>
    <property type="match status" value="2"/>
</dbReference>
<sequence>MADCSYARCVQERRYIRRELAKWTKNMVHIVGLERVAEELMGRRKWKHYQDVLTRQQLNLLDPSTTNSTEDDLLTGTTGVAAAAAAAAAAATAAQLHQGQLMNSASATAAATALALAGGGMIDQKTNHPAAIVAAANAAAVASLTTPAAAQAAANTTAATAIVRNGHCQQDDVDVDPKTAASASPDSPRAANCLASEKHSPSSARSPRHGKDDRAASPVSRNCHTNDNGTATPRTGATDAEGTPPLSASPSGTIERDSARPKSTSGTEQAALVEPSIPNTPDRGRASSVASPDVRGEQTATEHAESMSIVKQEPIEHVDPSPIKSEQPNPEVAVVPKLPIVGTNNNNNIINSNNNTIQHRSNGMAIEDGSAGTKPLTAETPVEPEAATPVDWKPQDKCYFCVDGKLLTVNETGELVPESGPAPTEAELRLNRRAAAAAALAESDSDTSESSEPELLASLLSAGAAGGMSNKSLVALLREAGASQNLPSLQSFVAQYTAAASLQGLQPNLAQLYNPALWYSQLQQQMSPSAVETVAGGAATAALSPTTAAKMAAQLGAVGGTGEQPLDLSAKPGTSGMTSLLSSMMDPKHLYKAKPRLSPVGGRKTYTEDGLQNALQDILSGRLGTRRAAMQYGIPRSTLRNKVYKMALGGKRGMSSLLEDDDDKDSQDGDMKDGDLLDKLPQQVLADMLMKMCGGGTGTPRSHETNLTPTPPATATPPAQHATPEPAALDIAGMSLKPHPSSQSIAVPSTTPRLAGSATATPPATTQPPQSSPLVAAAASTLLNPNLVMQVERILQVTATAQASGETQQALAELPELLRKIIDQQQLLADQIKKASVSGSVPAAATIQPSVAGSAGGPSPTIHGLAPAGSGVLGNASALDAALARSPSLSAALSTNGGASQAATAIDPCYLPFLQQLQQQQQGKLRTMSAGTPDTPASLSSLELNDVANDDPHVILKIPSYGRAPGASPGVPGVPASSKNGDLERHHLHHHNLTTPSPPTAAAAAVLSSLVGTPARTPHSSGSPQAGLLNSAVTGGAGMGGVASAPTSSQVSLASSLSSSSPLSSLSVASSVAVQQERASLGGSAQTNHLSVISPPLMNLRGAAKGESALSPPASGHGSAPGMTSGGKPMLSVHDVIARSISKNFQQHQQSDIMHKQQMEQMKRPSISVIKTLGDISHFGSAAAAAAGLGSVGSAAQLAAAAAAAAANNTGTGGKGTRPKRGKYRNYDRDSLVEAVKAVQRGEMSVHRAGSYYGVPHSTLEYKVKERHLMRPRKREPKPQPGLDDHRLGGSSSGKGSSDGASSLRGLDKGKGGLGLGAGSKGAAGLAGHSGKNHHHLQQQVQQAQFPNNSPNGALGAKMPMFDASAMGYGASFFWPHSTGFSGMPSVDYARSQPAPDVFSSPTLMQRFQQEATASALSPADSRHFPGGKASSAGVGSTNANLTALPKGSSVREMAEQLYDGSGANGGSFLDDIIRQSLDKKSGDFASHSALFDHLLKGKLRSTVAAAGSVGSAEDANTAALHTKVATKRAATSPPIAFHPESIKRERASPGASSTSSTGSSSNRLGVNLGNDQQHHGQNLSQSVTGISTPEQLAKNVESLMKLHENLSSMSAAHLQRTAMEELNGTQGSTASRASLLGHQSDSVDLHGSDGETDTDSVRSHTNHHGHSLRHSLQQQQHHHHQRGLTDDSS</sequence>
<feature type="region of interest" description="Disordered" evidence="7">
    <location>
        <begin position="170"/>
        <end position="329"/>
    </location>
</feature>
<feature type="compositionally biased region" description="Low complexity" evidence="7">
    <location>
        <begin position="1294"/>
        <end position="1305"/>
    </location>
</feature>
<keyword evidence="4" id="KW-0804">Transcription</keyword>
<name>A0A8W7MKS0_ANOAR</name>
<feature type="compositionally biased region" description="Basic and acidic residues" evidence="7">
    <location>
        <begin position="666"/>
        <end position="677"/>
    </location>
</feature>
<dbReference type="GO" id="GO:0003677">
    <property type="term" value="F:DNA binding"/>
    <property type="evidence" value="ECO:0007669"/>
    <property type="project" value="UniProtKB-UniRule"/>
</dbReference>
<keyword evidence="3 6" id="KW-0238">DNA-binding</keyword>
<evidence type="ECO:0000256" key="1">
    <source>
        <dbReference type="ARBA" id="ARBA00004123"/>
    </source>
</evidence>
<evidence type="ECO:0000256" key="2">
    <source>
        <dbReference type="ARBA" id="ARBA00023015"/>
    </source>
</evidence>
<dbReference type="GO" id="GO:0005634">
    <property type="term" value="C:nucleus"/>
    <property type="evidence" value="ECO:0007669"/>
    <property type="project" value="UniProtKB-SubCell"/>
</dbReference>
<accession>A0A8W7MKS0</accession>
<feature type="DNA-binding region" description="H-T-H motif" evidence="6">
    <location>
        <begin position="1246"/>
        <end position="1266"/>
    </location>
</feature>
<evidence type="ECO:0000313" key="9">
    <source>
        <dbReference type="EnsemblMetazoa" id="AARA015956-PA"/>
    </source>
</evidence>
<feature type="compositionally biased region" description="Polar residues" evidence="7">
    <location>
        <begin position="1570"/>
        <end position="1585"/>
    </location>
</feature>
<protein>
    <recommendedName>
        <fullName evidence="8">HTH psq-type domain-containing protein</fullName>
    </recommendedName>
</protein>
<feature type="compositionally biased region" description="Basic and acidic residues" evidence="7">
    <location>
        <begin position="294"/>
        <end position="305"/>
    </location>
</feature>
<dbReference type="EMBL" id="APCN01005393">
    <property type="status" value="NOT_ANNOTATED_CDS"/>
    <property type="molecule type" value="Genomic_DNA"/>
</dbReference>
<dbReference type="GO" id="GO:0006357">
    <property type="term" value="P:regulation of transcription by RNA polymerase II"/>
    <property type="evidence" value="ECO:0007669"/>
    <property type="project" value="TreeGrafter"/>
</dbReference>
<evidence type="ECO:0000256" key="7">
    <source>
        <dbReference type="SAM" id="MobiDB-lite"/>
    </source>
</evidence>
<dbReference type="PANTHER" id="PTHR21545:SF13">
    <property type="entry name" value="ECDYSONE-INDUCED PROTEIN 93F, ISOFORM C"/>
    <property type="match status" value="1"/>
</dbReference>
<dbReference type="PROSITE" id="PS50960">
    <property type="entry name" value="HTH_PSQ"/>
    <property type="match status" value="1"/>
</dbReference>
<dbReference type="InterPro" id="IPR007889">
    <property type="entry name" value="HTH_Psq"/>
</dbReference>
<feature type="domain" description="HTH psq-type" evidence="8">
    <location>
        <begin position="1218"/>
        <end position="1270"/>
    </location>
</feature>
<evidence type="ECO:0000256" key="5">
    <source>
        <dbReference type="ARBA" id="ARBA00023242"/>
    </source>
</evidence>
<evidence type="ECO:0000313" key="10">
    <source>
        <dbReference type="Proteomes" id="UP000075840"/>
    </source>
</evidence>
<feature type="region of interest" description="Disordered" evidence="7">
    <location>
        <begin position="653"/>
        <end position="677"/>
    </location>
</feature>
<feature type="compositionally biased region" description="Basic residues" evidence="7">
    <location>
        <begin position="1661"/>
        <end position="1670"/>
    </location>
</feature>
<feature type="region of interest" description="Disordered" evidence="7">
    <location>
        <begin position="1263"/>
        <end position="1355"/>
    </location>
</feature>
<feature type="compositionally biased region" description="Low complexity" evidence="7">
    <location>
        <begin position="1549"/>
        <end position="1562"/>
    </location>
</feature>
<feature type="region of interest" description="Disordered" evidence="7">
    <location>
        <begin position="1207"/>
        <end position="1226"/>
    </location>
</feature>
<dbReference type="SUPFAM" id="SSF46689">
    <property type="entry name" value="Homeodomain-like"/>
    <property type="match status" value="2"/>
</dbReference>
<comment type="subcellular location">
    <subcellularLocation>
        <location evidence="1 6">Nucleus</location>
    </subcellularLocation>
</comment>
<evidence type="ECO:0000259" key="8">
    <source>
        <dbReference type="PROSITE" id="PS50960"/>
    </source>
</evidence>
<feature type="compositionally biased region" description="Low complexity" evidence="7">
    <location>
        <begin position="716"/>
        <end position="728"/>
    </location>
</feature>
<feature type="compositionally biased region" description="Polar residues" evidence="7">
    <location>
        <begin position="219"/>
        <end position="235"/>
    </location>
</feature>
<evidence type="ECO:0000256" key="3">
    <source>
        <dbReference type="ARBA" id="ARBA00023125"/>
    </source>
</evidence>
<dbReference type="Pfam" id="PF05225">
    <property type="entry name" value="HTH_psq"/>
    <property type="match status" value="2"/>
</dbReference>
<evidence type="ECO:0000256" key="4">
    <source>
        <dbReference type="ARBA" id="ARBA00023163"/>
    </source>
</evidence>
<feature type="compositionally biased region" description="Polar residues" evidence="7">
    <location>
        <begin position="740"/>
        <end position="752"/>
    </location>
</feature>
<feature type="region of interest" description="Disordered" evidence="7">
    <location>
        <begin position="1105"/>
        <end position="1130"/>
    </location>
</feature>
<dbReference type="EMBL" id="APCN01005394">
    <property type="status" value="NOT_ANNOTATED_CDS"/>
    <property type="molecule type" value="Genomic_DNA"/>
</dbReference>
<feature type="region of interest" description="Disordered" evidence="7">
    <location>
        <begin position="1525"/>
        <end position="1585"/>
    </location>
</feature>
<keyword evidence="10" id="KW-1185">Reference proteome</keyword>
<feature type="compositionally biased region" description="Low complexity" evidence="7">
    <location>
        <begin position="757"/>
        <end position="773"/>
    </location>
</feature>
<evidence type="ECO:0000256" key="6">
    <source>
        <dbReference type="PROSITE-ProRule" id="PRU00320"/>
    </source>
</evidence>
<proteinExistence type="predicted"/>
<dbReference type="EnsemblMetazoa" id="AARA015956-RA">
    <property type="protein sequence ID" value="AARA015956-PA"/>
    <property type="gene ID" value="AARA015956"/>
</dbReference>
<dbReference type="FunFam" id="1.10.10.60:FF:000019">
    <property type="entry name" value="Ligand-dependent corepressor isoform 1"/>
    <property type="match status" value="1"/>
</dbReference>
<organism evidence="9 10">
    <name type="scientific">Anopheles arabiensis</name>
    <name type="common">Mosquito</name>
    <dbReference type="NCBI Taxonomy" id="7173"/>
    <lineage>
        <taxon>Eukaryota</taxon>
        <taxon>Metazoa</taxon>
        <taxon>Ecdysozoa</taxon>
        <taxon>Arthropoda</taxon>
        <taxon>Hexapoda</taxon>
        <taxon>Insecta</taxon>
        <taxon>Pterygota</taxon>
        <taxon>Neoptera</taxon>
        <taxon>Endopterygota</taxon>
        <taxon>Diptera</taxon>
        <taxon>Nematocera</taxon>
        <taxon>Culicoidea</taxon>
        <taxon>Culicidae</taxon>
        <taxon>Anophelinae</taxon>
        <taxon>Anopheles</taxon>
    </lineage>
</organism>
<feature type="region of interest" description="Disordered" evidence="7">
    <location>
        <begin position="691"/>
        <end position="773"/>
    </location>
</feature>
<reference evidence="9" key="1">
    <citation type="submission" date="2022-08" db="UniProtKB">
        <authorList>
            <consortium name="EnsemblMetazoa"/>
        </authorList>
    </citation>
    <scope>IDENTIFICATION</scope>
    <source>
        <strain evidence="9">Dongola</strain>
    </source>
</reference>
<dbReference type="Proteomes" id="UP000075840">
    <property type="component" value="Unassembled WGS sequence"/>
</dbReference>
<dbReference type="InterPro" id="IPR009057">
    <property type="entry name" value="Homeodomain-like_sf"/>
</dbReference>
<feature type="region of interest" description="Disordered" evidence="7">
    <location>
        <begin position="1418"/>
        <end position="1437"/>
    </location>
</feature>
<keyword evidence="2" id="KW-0805">Transcription regulation</keyword>
<dbReference type="PANTHER" id="PTHR21545">
    <property type="entry name" value="TRANSCRIPTION FACTOR MLR1/2"/>
    <property type="match status" value="1"/>
</dbReference>
<feature type="compositionally biased region" description="Gly residues" evidence="7">
    <location>
        <begin position="1312"/>
        <end position="1322"/>
    </location>
</feature>
<feature type="compositionally biased region" description="Low complexity" evidence="7">
    <location>
        <begin position="180"/>
        <end position="191"/>
    </location>
</feature>
<keyword evidence="5 6" id="KW-0539">Nucleus</keyword>